<dbReference type="InterPro" id="IPR059179">
    <property type="entry name" value="MLKL-like_MCAfunc"/>
</dbReference>
<proteinExistence type="predicted"/>
<dbReference type="InterPro" id="IPR011009">
    <property type="entry name" value="Kinase-like_dom_sf"/>
</dbReference>
<dbReference type="GO" id="GO:0005737">
    <property type="term" value="C:cytoplasm"/>
    <property type="evidence" value="ECO:0007669"/>
    <property type="project" value="TreeGrafter"/>
</dbReference>
<dbReference type="Gene3D" id="1.25.40.10">
    <property type="entry name" value="Tetratricopeptide repeat domain"/>
    <property type="match status" value="1"/>
</dbReference>
<accession>A0A8H3WYW8</accession>
<evidence type="ECO:0000256" key="1">
    <source>
        <dbReference type="ARBA" id="ARBA00022679"/>
    </source>
</evidence>
<gene>
    <name evidence="7" type="ORF">F8M41_011845</name>
</gene>
<dbReference type="Gene3D" id="1.10.510.10">
    <property type="entry name" value="Transferase(Phosphotransferase) domain 1"/>
    <property type="match status" value="1"/>
</dbReference>
<dbReference type="GO" id="GO:0004674">
    <property type="term" value="F:protein serine/threonine kinase activity"/>
    <property type="evidence" value="ECO:0007669"/>
    <property type="project" value="TreeGrafter"/>
</dbReference>
<dbReference type="InterPro" id="IPR036537">
    <property type="entry name" value="Adaptor_Cbl_N_dom_sf"/>
</dbReference>
<name>A0A8H3WYW8_GIGMA</name>
<dbReference type="PROSITE" id="PS00109">
    <property type="entry name" value="PROTEIN_KINASE_TYR"/>
    <property type="match status" value="1"/>
</dbReference>
<evidence type="ECO:0000256" key="3">
    <source>
        <dbReference type="ARBA" id="ARBA00022777"/>
    </source>
</evidence>
<reference evidence="7 8" key="1">
    <citation type="journal article" date="2019" name="Environ. Microbiol.">
        <title>At the nexus of three kingdoms: the genome of the mycorrhizal fungus Gigaspora margarita provides insights into plant, endobacterial and fungal interactions.</title>
        <authorList>
            <person name="Venice F."/>
            <person name="Ghignone S."/>
            <person name="Salvioli di Fossalunga A."/>
            <person name="Amselem J."/>
            <person name="Novero M."/>
            <person name="Xianan X."/>
            <person name="Sedzielewska Toro K."/>
            <person name="Morin E."/>
            <person name="Lipzen A."/>
            <person name="Grigoriev I.V."/>
            <person name="Henrissat B."/>
            <person name="Martin F.M."/>
            <person name="Bonfante P."/>
        </authorList>
    </citation>
    <scope>NUCLEOTIDE SEQUENCE [LARGE SCALE GENOMIC DNA]</scope>
    <source>
        <strain evidence="7 8">BEG34</strain>
    </source>
</reference>
<dbReference type="AlphaFoldDB" id="A0A8H3WYW8"/>
<keyword evidence="3 7" id="KW-0418">Kinase</keyword>
<protein>
    <submittedName>
        <fullName evidence="7">Kinase-like protein</fullName>
    </submittedName>
</protein>
<feature type="domain" description="Protein kinase" evidence="6">
    <location>
        <begin position="212"/>
        <end position="471"/>
    </location>
</feature>
<dbReference type="SMART" id="SM00671">
    <property type="entry name" value="SEL1"/>
    <property type="match status" value="2"/>
</dbReference>
<sequence>MSNSATECAMNTMASAVKVTAEIVSSYVPIVETVKILVEEICKIYTNVECNKELCFIMMNRVKIAEFALEQMMMRVEENEEYFYEKEYYLSLQKFVNVLTDIKNFVEKVSKFKSVRTFFEANKIKQMYDKLTQEFDTCMNDLHFTIAIANENQRAKDSQKVDQVLKNLEKLDIGIDGMDNKLDGLEKNISLIMNKMNIRSGDVHAQRINENDLTKPTAGRNSNGTVIRKYYKGIEVACKPIKNSNQKQGELAILEQLRLSPNILIFYGLAYFDNNDYMILEWADRGSLKELYDKYDIPWDRKIQITRDICNGLIFLRNLNILHHDIRCENVFITKNLDPKLGNFRYARETSADTTSLSFQKQLEMFRWMAPEQILKCRQNPNKKGYTFNCEMFSFGMLIWELCYEKIPYRTLELKKVPDFVLSGKRERLTSGNFENANDATIQKKFNEIIDKAWQPQPTNRIDLMQLHSELEKLAEENPISHSAPQLFENNKFDFGTTSDVTTENSKLPKFDEPLIYEDADSLMTVDEGIGFHREKNYESAWKCFEKNSELGNPLAQYWQAYYLFNGYFVDQDKERANQLFKQVADNNNDHNEQYQLAVADAQYRYAVSLINKFSKGNPNISEDEKRNEILRYLKLASNNKNSEATYQLGNIYVNGKLKTQQSKENKELGLIYLELASQYGNQEATKLLRSLR</sequence>
<evidence type="ECO:0000256" key="5">
    <source>
        <dbReference type="SAM" id="Coils"/>
    </source>
</evidence>
<dbReference type="OrthoDB" id="2314769at2759"/>
<evidence type="ECO:0000259" key="6">
    <source>
        <dbReference type="PROSITE" id="PS50011"/>
    </source>
</evidence>
<dbReference type="Proteomes" id="UP000439903">
    <property type="component" value="Unassembled WGS sequence"/>
</dbReference>
<keyword evidence="5" id="KW-0175">Coiled coil</keyword>
<dbReference type="InterPro" id="IPR001245">
    <property type="entry name" value="Ser-Thr/Tyr_kinase_cat_dom"/>
</dbReference>
<dbReference type="SUPFAM" id="SSF56112">
    <property type="entry name" value="Protein kinase-like (PK-like)"/>
    <property type="match status" value="1"/>
</dbReference>
<dbReference type="InterPro" id="IPR008266">
    <property type="entry name" value="Tyr_kinase_AS"/>
</dbReference>
<evidence type="ECO:0000313" key="7">
    <source>
        <dbReference type="EMBL" id="KAF0382869.1"/>
    </source>
</evidence>
<dbReference type="PANTHER" id="PTHR44329:SF288">
    <property type="entry name" value="MITOGEN-ACTIVATED PROTEIN KINASE KINASE KINASE 20"/>
    <property type="match status" value="1"/>
</dbReference>
<dbReference type="SUPFAM" id="SSF81901">
    <property type="entry name" value="HCP-like"/>
    <property type="match status" value="1"/>
</dbReference>
<keyword evidence="4" id="KW-0067">ATP-binding</keyword>
<evidence type="ECO:0000313" key="8">
    <source>
        <dbReference type="Proteomes" id="UP000439903"/>
    </source>
</evidence>
<keyword evidence="2" id="KW-0547">Nucleotide-binding</keyword>
<dbReference type="Pfam" id="PF07714">
    <property type="entry name" value="PK_Tyr_Ser-Thr"/>
    <property type="match status" value="1"/>
</dbReference>
<dbReference type="InterPro" id="IPR011990">
    <property type="entry name" value="TPR-like_helical_dom_sf"/>
</dbReference>
<evidence type="ECO:0000256" key="4">
    <source>
        <dbReference type="ARBA" id="ARBA00022840"/>
    </source>
</evidence>
<dbReference type="Pfam" id="PF08238">
    <property type="entry name" value="Sel1"/>
    <property type="match status" value="3"/>
</dbReference>
<evidence type="ECO:0000256" key="2">
    <source>
        <dbReference type="ARBA" id="ARBA00022741"/>
    </source>
</evidence>
<dbReference type="InterPro" id="IPR051681">
    <property type="entry name" value="Ser/Thr_Kinases-Pseudokinases"/>
</dbReference>
<dbReference type="GO" id="GO:0005524">
    <property type="term" value="F:ATP binding"/>
    <property type="evidence" value="ECO:0007669"/>
    <property type="project" value="UniProtKB-KW"/>
</dbReference>
<dbReference type="GO" id="GO:0007166">
    <property type="term" value="P:cell surface receptor signaling pathway"/>
    <property type="evidence" value="ECO:0007669"/>
    <property type="project" value="InterPro"/>
</dbReference>
<keyword evidence="1" id="KW-0808">Transferase</keyword>
<dbReference type="PANTHER" id="PTHR44329">
    <property type="entry name" value="SERINE/THREONINE-PROTEIN KINASE TNNI3K-RELATED"/>
    <property type="match status" value="1"/>
</dbReference>
<comment type="caution">
    <text evidence="7">The sequence shown here is derived from an EMBL/GenBank/DDBJ whole genome shotgun (WGS) entry which is preliminary data.</text>
</comment>
<dbReference type="PROSITE" id="PS50011">
    <property type="entry name" value="PROTEIN_KINASE_DOM"/>
    <property type="match status" value="1"/>
</dbReference>
<dbReference type="InterPro" id="IPR000719">
    <property type="entry name" value="Prot_kinase_dom"/>
</dbReference>
<feature type="coiled-coil region" evidence="5">
    <location>
        <begin position="168"/>
        <end position="195"/>
    </location>
</feature>
<dbReference type="EMBL" id="WTPW01002412">
    <property type="protein sequence ID" value="KAF0382869.1"/>
    <property type="molecule type" value="Genomic_DNA"/>
</dbReference>
<dbReference type="Gene3D" id="1.20.930.20">
    <property type="entry name" value="Adaptor protein Cbl, N-terminal domain"/>
    <property type="match status" value="1"/>
</dbReference>
<keyword evidence="8" id="KW-1185">Reference proteome</keyword>
<organism evidence="7 8">
    <name type="scientific">Gigaspora margarita</name>
    <dbReference type="NCBI Taxonomy" id="4874"/>
    <lineage>
        <taxon>Eukaryota</taxon>
        <taxon>Fungi</taxon>
        <taxon>Fungi incertae sedis</taxon>
        <taxon>Mucoromycota</taxon>
        <taxon>Glomeromycotina</taxon>
        <taxon>Glomeromycetes</taxon>
        <taxon>Diversisporales</taxon>
        <taxon>Gigasporaceae</taxon>
        <taxon>Gigaspora</taxon>
    </lineage>
</organism>
<dbReference type="CDD" id="cd21037">
    <property type="entry name" value="MLKL_NTD"/>
    <property type="match status" value="1"/>
</dbReference>
<dbReference type="InterPro" id="IPR006597">
    <property type="entry name" value="Sel1-like"/>
</dbReference>